<evidence type="ECO:0000256" key="5">
    <source>
        <dbReference type="ARBA" id="ARBA00023004"/>
    </source>
</evidence>
<evidence type="ECO:0000256" key="3">
    <source>
        <dbReference type="ARBA" id="ARBA00022617"/>
    </source>
</evidence>
<dbReference type="Pfam" id="PF00067">
    <property type="entry name" value="p450"/>
    <property type="match status" value="1"/>
</dbReference>
<evidence type="ECO:0000256" key="6">
    <source>
        <dbReference type="ARBA" id="ARBA00023033"/>
    </source>
</evidence>
<comment type="caution">
    <text evidence="9">The sequence shown here is derived from an EMBL/GenBank/DDBJ whole genome shotgun (WGS) entry which is preliminary data.</text>
</comment>
<dbReference type="PANTHER" id="PTHR24305:SF180">
    <property type="entry name" value="P450, PUTATIVE (EUROFUNG)-RELATED"/>
    <property type="match status" value="1"/>
</dbReference>
<keyword evidence="10" id="KW-1185">Reference proteome</keyword>
<proteinExistence type="inferred from homology"/>
<dbReference type="InterPro" id="IPR017972">
    <property type="entry name" value="Cyt_P450_CS"/>
</dbReference>
<dbReference type="SUPFAM" id="SSF48264">
    <property type="entry name" value="Cytochrome P450"/>
    <property type="match status" value="1"/>
</dbReference>
<dbReference type="PRINTS" id="PR00465">
    <property type="entry name" value="EP450IV"/>
</dbReference>
<evidence type="ECO:0000256" key="2">
    <source>
        <dbReference type="ARBA" id="ARBA00010617"/>
    </source>
</evidence>
<dbReference type="Gene3D" id="1.10.630.10">
    <property type="entry name" value="Cytochrome P450"/>
    <property type="match status" value="1"/>
</dbReference>
<keyword evidence="4 7" id="KW-0479">Metal-binding</keyword>
<dbReference type="Proteomes" id="UP001305647">
    <property type="component" value="Unassembled WGS sequence"/>
</dbReference>
<reference evidence="9" key="1">
    <citation type="journal article" date="2023" name="Mol. Phylogenet. Evol.">
        <title>Genome-scale phylogeny and comparative genomics of the fungal order Sordariales.</title>
        <authorList>
            <person name="Hensen N."/>
            <person name="Bonometti L."/>
            <person name="Westerberg I."/>
            <person name="Brannstrom I.O."/>
            <person name="Guillou S."/>
            <person name="Cros-Aarteil S."/>
            <person name="Calhoun S."/>
            <person name="Haridas S."/>
            <person name="Kuo A."/>
            <person name="Mondo S."/>
            <person name="Pangilinan J."/>
            <person name="Riley R."/>
            <person name="LaButti K."/>
            <person name="Andreopoulos B."/>
            <person name="Lipzen A."/>
            <person name="Chen C."/>
            <person name="Yan M."/>
            <person name="Daum C."/>
            <person name="Ng V."/>
            <person name="Clum A."/>
            <person name="Steindorff A."/>
            <person name="Ohm R.A."/>
            <person name="Martin F."/>
            <person name="Silar P."/>
            <person name="Natvig D.O."/>
            <person name="Lalanne C."/>
            <person name="Gautier V."/>
            <person name="Ament-Velasquez S.L."/>
            <person name="Kruys A."/>
            <person name="Hutchinson M.I."/>
            <person name="Powell A.J."/>
            <person name="Barry K."/>
            <person name="Miller A.N."/>
            <person name="Grigoriev I.V."/>
            <person name="Debuchy R."/>
            <person name="Gladieux P."/>
            <person name="Hiltunen Thoren M."/>
            <person name="Johannesson H."/>
        </authorList>
    </citation>
    <scope>NUCLEOTIDE SEQUENCE</scope>
    <source>
        <strain evidence="9">CBS 757.83</strain>
    </source>
</reference>
<comment type="similarity">
    <text evidence="2 8">Belongs to the cytochrome P450 family.</text>
</comment>
<keyword evidence="8" id="KW-0560">Oxidoreductase</keyword>
<dbReference type="PRINTS" id="PR00385">
    <property type="entry name" value="P450"/>
</dbReference>
<evidence type="ECO:0000256" key="1">
    <source>
        <dbReference type="ARBA" id="ARBA00001971"/>
    </source>
</evidence>
<dbReference type="CDD" id="cd11060">
    <property type="entry name" value="CYP57A1-like"/>
    <property type="match status" value="1"/>
</dbReference>
<organism evidence="9 10">
    <name type="scientific">Parathielavia hyrcaniae</name>
    <dbReference type="NCBI Taxonomy" id="113614"/>
    <lineage>
        <taxon>Eukaryota</taxon>
        <taxon>Fungi</taxon>
        <taxon>Dikarya</taxon>
        <taxon>Ascomycota</taxon>
        <taxon>Pezizomycotina</taxon>
        <taxon>Sordariomycetes</taxon>
        <taxon>Sordariomycetidae</taxon>
        <taxon>Sordariales</taxon>
        <taxon>Chaetomiaceae</taxon>
        <taxon>Parathielavia</taxon>
    </lineage>
</organism>
<dbReference type="InterPro" id="IPR002403">
    <property type="entry name" value="Cyt_P450_E_grp-IV"/>
</dbReference>
<evidence type="ECO:0000256" key="4">
    <source>
        <dbReference type="ARBA" id="ARBA00022723"/>
    </source>
</evidence>
<dbReference type="GO" id="GO:0005506">
    <property type="term" value="F:iron ion binding"/>
    <property type="evidence" value="ECO:0007669"/>
    <property type="project" value="InterPro"/>
</dbReference>
<protein>
    <submittedName>
        <fullName evidence="9">Cytochrome P450</fullName>
    </submittedName>
</protein>
<dbReference type="AlphaFoldDB" id="A0AAN6Q4L5"/>
<dbReference type="EMBL" id="MU863628">
    <property type="protein sequence ID" value="KAK4103479.1"/>
    <property type="molecule type" value="Genomic_DNA"/>
</dbReference>
<dbReference type="PANTHER" id="PTHR24305">
    <property type="entry name" value="CYTOCHROME P450"/>
    <property type="match status" value="1"/>
</dbReference>
<evidence type="ECO:0000313" key="9">
    <source>
        <dbReference type="EMBL" id="KAK4103479.1"/>
    </source>
</evidence>
<keyword evidence="3 7" id="KW-0349">Heme</keyword>
<dbReference type="PROSITE" id="PS00086">
    <property type="entry name" value="CYTOCHROME_P450"/>
    <property type="match status" value="1"/>
</dbReference>
<name>A0AAN6Q4L5_9PEZI</name>
<dbReference type="GO" id="GO:0004497">
    <property type="term" value="F:monooxygenase activity"/>
    <property type="evidence" value="ECO:0007669"/>
    <property type="project" value="UniProtKB-KW"/>
</dbReference>
<gene>
    <name evidence="9" type="ORF">N658DRAFT_493962</name>
</gene>
<evidence type="ECO:0000256" key="8">
    <source>
        <dbReference type="RuleBase" id="RU000461"/>
    </source>
</evidence>
<dbReference type="GO" id="GO:0016705">
    <property type="term" value="F:oxidoreductase activity, acting on paired donors, with incorporation or reduction of molecular oxygen"/>
    <property type="evidence" value="ECO:0007669"/>
    <property type="project" value="InterPro"/>
</dbReference>
<keyword evidence="5 7" id="KW-0408">Iron</keyword>
<dbReference type="InterPro" id="IPR050121">
    <property type="entry name" value="Cytochrome_P450_monoxygenase"/>
</dbReference>
<feature type="binding site" description="axial binding residue" evidence="7">
    <location>
        <position position="485"/>
    </location>
    <ligand>
        <name>heme</name>
        <dbReference type="ChEBI" id="CHEBI:30413"/>
    </ligand>
    <ligandPart>
        <name>Fe</name>
        <dbReference type="ChEBI" id="CHEBI:18248"/>
    </ligandPart>
</feature>
<dbReference type="InterPro" id="IPR036396">
    <property type="entry name" value="Cyt_P450_sf"/>
</dbReference>
<evidence type="ECO:0000256" key="7">
    <source>
        <dbReference type="PIRSR" id="PIRSR602403-1"/>
    </source>
</evidence>
<dbReference type="InterPro" id="IPR001128">
    <property type="entry name" value="Cyt_P450"/>
</dbReference>
<comment type="cofactor">
    <cofactor evidence="1 7">
        <name>heme</name>
        <dbReference type="ChEBI" id="CHEBI:30413"/>
    </cofactor>
</comment>
<keyword evidence="6 8" id="KW-0503">Monooxygenase</keyword>
<dbReference type="GO" id="GO:0020037">
    <property type="term" value="F:heme binding"/>
    <property type="evidence" value="ECO:0007669"/>
    <property type="project" value="InterPro"/>
</dbReference>
<reference evidence="9" key="2">
    <citation type="submission" date="2023-05" db="EMBL/GenBank/DDBJ databases">
        <authorList>
            <consortium name="Lawrence Berkeley National Laboratory"/>
            <person name="Steindorff A."/>
            <person name="Hensen N."/>
            <person name="Bonometti L."/>
            <person name="Westerberg I."/>
            <person name="Brannstrom I.O."/>
            <person name="Guillou S."/>
            <person name="Cros-Aarteil S."/>
            <person name="Calhoun S."/>
            <person name="Haridas S."/>
            <person name="Kuo A."/>
            <person name="Mondo S."/>
            <person name="Pangilinan J."/>
            <person name="Riley R."/>
            <person name="Labutti K."/>
            <person name="Andreopoulos B."/>
            <person name="Lipzen A."/>
            <person name="Chen C."/>
            <person name="Yanf M."/>
            <person name="Daum C."/>
            <person name="Ng V."/>
            <person name="Clum A."/>
            <person name="Ohm R."/>
            <person name="Martin F."/>
            <person name="Silar P."/>
            <person name="Natvig D."/>
            <person name="Lalanne C."/>
            <person name="Gautier V."/>
            <person name="Ament-Velasquez S.L."/>
            <person name="Kruys A."/>
            <person name="Hutchinson M.I."/>
            <person name="Powell A.J."/>
            <person name="Barry K."/>
            <person name="Miller A.N."/>
            <person name="Grigoriev I.V."/>
            <person name="Debuchy R."/>
            <person name="Gladieux P."/>
            <person name="Thoren M.H."/>
            <person name="Johannesson H."/>
        </authorList>
    </citation>
    <scope>NUCLEOTIDE SEQUENCE</scope>
    <source>
        <strain evidence="9">CBS 757.83</strain>
    </source>
</reference>
<sequence>MVLSFALAPGVVFGTAVAVVLAWVVYEVLFSPLRQFPGPFLAKFTDLYRARLVLAGRFEHWNRAWHDQWGSAAVRVGPNTISISDPDLIKVIYATKNAWLKTDMYRPNDLAVNGQRIPNIFNTRDLAFHAKYKTPIAGFWSQTQVLELEPLMDETLLLLVDTLGKRFADTPGAVCPMDDWLAYYAWDAVANVSFGRHYGFVEQGADVGGMIAESTAGLFYFAPVSQVPWVDEWLDKNPVMRFGPRPLLNGFLYTVKIISEYQQKLLGAAGVGGGNGGDAAERKKENKKPIEHFLDKYHRLKNNNSSGGGDGGGLDFVDDTQVTRWLMINVLAGGDSTAGAMRSVMYHLGRDPRVRARLVAELDGAGVTVPALYRDIRQLPYLDAVIWESLRVCPGVGLLLEREVPPAAGGGLRLPDGRVVPAGTKAGINPGVVTRDRALFGEDGAEFRPERWLRGDGEAEPDFARRHRRMLEATDFTFGAGDRVCLGKYLARTEMYKLVATLYRAFEIRPVRADQEWKCRNSWFMYQSDMPMVVERRGEV</sequence>
<evidence type="ECO:0000313" key="10">
    <source>
        <dbReference type="Proteomes" id="UP001305647"/>
    </source>
</evidence>
<accession>A0AAN6Q4L5</accession>